<gene>
    <name evidence="2" type="ORF">HDID_LOCUS2365</name>
</gene>
<sequence>MLPQQQSTANNGRSGKAPSAYTETRSFLRFRRRSPSSSSSNDSAVDLPGSIKSDWSQRQWHAKNYSQLWFQDLVEGYQHSTVITDFTYLIIFVFFIFSIYTKSSRIYEEVTSSATPGLAERTPTTTQPCGFARSVSTMTLTSVETERTEPTYAVPLSNRGNTASFGPLQPPAPPPVPPRAGICRLEMEDPSPGTMPTAPTASPQPSVYVEKTMPQRRATSALRVSYQRSPCYDDSMSDRRPASTVSPSDLTTTDTYTTNNTIVSSSGSSWYADILPYNPSNLPDTLADRLKQQRNSFILSAPPPSSSQGDSLMTRSLFEPRQTPSESCAWPLPSGRSASRTRPVSFHDAPSISINLPSLDHLLKPSETRKISAPAADINCTSPLKNLFLQEPMQHVQPTDSPLLGQYCRLKLVIPPAAPSSMSYSTSSRSGSQVVPTVSSNICSTFIQSTSRF</sequence>
<evidence type="ECO:0000256" key="1">
    <source>
        <dbReference type="SAM" id="MobiDB-lite"/>
    </source>
</evidence>
<name>A0A158QD37_HYMDI</name>
<feature type="compositionally biased region" description="Polar residues" evidence="1">
    <location>
        <begin position="1"/>
        <end position="13"/>
    </location>
</feature>
<organism evidence="4">
    <name type="scientific">Hymenolepis diminuta</name>
    <name type="common">Rat tapeworm</name>
    <dbReference type="NCBI Taxonomy" id="6216"/>
    <lineage>
        <taxon>Eukaryota</taxon>
        <taxon>Metazoa</taxon>
        <taxon>Spiralia</taxon>
        <taxon>Lophotrochozoa</taxon>
        <taxon>Platyhelminthes</taxon>
        <taxon>Cestoda</taxon>
        <taxon>Eucestoda</taxon>
        <taxon>Cyclophyllidea</taxon>
        <taxon>Hymenolepididae</taxon>
        <taxon>Hymenolepis</taxon>
    </lineage>
</organism>
<accession>A0A158QD37</accession>
<feature type="region of interest" description="Disordered" evidence="1">
    <location>
        <begin position="1"/>
        <end position="26"/>
    </location>
</feature>
<protein>
    <submittedName>
        <fullName evidence="4">Erbb2 interacting protein</fullName>
    </submittedName>
</protein>
<reference evidence="2 3" key="2">
    <citation type="submission" date="2018-11" db="EMBL/GenBank/DDBJ databases">
        <authorList>
            <consortium name="Pathogen Informatics"/>
        </authorList>
    </citation>
    <scope>NUCLEOTIDE SEQUENCE [LARGE SCALE GENOMIC DNA]</scope>
</reference>
<proteinExistence type="predicted"/>
<evidence type="ECO:0000313" key="4">
    <source>
        <dbReference type="WBParaSite" id="HDID_0000236401-mRNA-1"/>
    </source>
</evidence>
<reference evidence="4" key="1">
    <citation type="submission" date="2016-04" db="UniProtKB">
        <authorList>
            <consortium name="WormBaseParasite"/>
        </authorList>
    </citation>
    <scope>IDENTIFICATION</scope>
</reference>
<dbReference type="OrthoDB" id="6261373at2759"/>
<dbReference type="Proteomes" id="UP000274504">
    <property type="component" value="Unassembled WGS sequence"/>
</dbReference>
<feature type="region of interest" description="Disordered" evidence="1">
    <location>
        <begin position="229"/>
        <end position="259"/>
    </location>
</feature>
<feature type="region of interest" description="Disordered" evidence="1">
    <location>
        <begin position="321"/>
        <end position="344"/>
    </location>
</feature>
<dbReference type="EMBL" id="UYSG01000570">
    <property type="protein sequence ID" value="VDL19826.1"/>
    <property type="molecule type" value="Genomic_DNA"/>
</dbReference>
<evidence type="ECO:0000313" key="2">
    <source>
        <dbReference type="EMBL" id="VDL19826.1"/>
    </source>
</evidence>
<dbReference type="WBParaSite" id="HDID_0000236401-mRNA-1">
    <property type="protein sequence ID" value="HDID_0000236401-mRNA-1"/>
    <property type="gene ID" value="HDID_0000236401"/>
</dbReference>
<evidence type="ECO:0000313" key="3">
    <source>
        <dbReference type="Proteomes" id="UP000274504"/>
    </source>
</evidence>
<dbReference type="AlphaFoldDB" id="A0A158QD37"/>